<evidence type="ECO:0000313" key="1">
    <source>
        <dbReference type="EnsemblPlants" id="AVESA.00010b.r2.7CG0667520.1.CDS.1"/>
    </source>
</evidence>
<sequence length="497" mass="54153">MDADTKAYLNSLIGEVTGTVKDIKVSIGDLGSKVDGLTTWKPELEKKVAELQTAVGELQRSVLSTQAHVSIDIPPSSATVPVGGGKGTAPILGTAHLGASPGQSGHGEASSYRGASSGFFGSSATPPVTGPSPILAQSSLTFPLVNPFSSHGLGSGVVGQAIPAMAFPQFDGENPRLWRTLCEQYFHVYVVDRSYWLYMATLNFSSATAVWLQSVQKRLVGMNWESFCEFLCTKFGRDQHQQLIRQFYHTRQTSTVTEYVERFNTLMNHLLSYSEAIHPLYFLTRFVEGLRDDISAVVVIHQPVDLDAACSLALLQEEVADGMRREKPRRFDPQLVRPYGKLGVPMPLPPPPPKCVGLIGADDRRAADAARGTRDLDKVSALRAYRRARGLCFTCGQRWGQDHKCPTTVPLHVMEELLQMLNQDDSTSETDGSALQGDEQLAALSDQAFKGTMAPKTLQLRGWLGDQEVLLLIDSGSSSSFINKKLINSNSVTKPLA</sequence>
<accession>A0ACD5ZUU6</accession>
<evidence type="ECO:0000313" key="2">
    <source>
        <dbReference type="Proteomes" id="UP001732700"/>
    </source>
</evidence>
<dbReference type="Proteomes" id="UP001732700">
    <property type="component" value="Chromosome 7C"/>
</dbReference>
<reference evidence="1" key="2">
    <citation type="submission" date="2025-09" db="UniProtKB">
        <authorList>
            <consortium name="EnsemblPlants"/>
        </authorList>
    </citation>
    <scope>IDENTIFICATION</scope>
</reference>
<proteinExistence type="predicted"/>
<dbReference type="EnsemblPlants" id="AVESA.00010b.r2.7CG0667520.1">
    <property type="protein sequence ID" value="AVESA.00010b.r2.7CG0667520.1.CDS.1"/>
    <property type="gene ID" value="AVESA.00010b.r2.7CG0667520"/>
</dbReference>
<protein>
    <submittedName>
        <fullName evidence="1">Uncharacterized protein</fullName>
    </submittedName>
</protein>
<organism evidence="1 2">
    <name type="scientific">Avena sativa</name>
    <name type="common">Oat</name>
    <dbReference type="NCBI Taxonomy" id="4498"/>
    <lineage>
        <taxon>Eukaryota</taxon>
        <taxon>Viridiplantae</taxon>
        <taxon>Streptophyta</taxon>
        <taxon>Embryophyta</taxon>
        <taxon>Tracheophyta</taxon>
        <taxon>Spermatophyta</taxon>
        <taxon>Magnoliopsida</taxon>
        <taxon>Liliopsida</taxon>
        <taxon>Poales</taxon>
        <taxon>Poaceae</taxon>
        <taxon>BOP clade</taxon>
        <taxon>Pooideae</taxon>
        <taxon>Poodae</taxon>
        <taxon>Poeae</taxon>
        <taxon>Poeae Chloroplast Group 1 (Aveneae type)</taxon>
        <taxon>Aveninae</taxon>
        <taxon>Avena</taxon>
    </lineage>
</organism>
<reference evidence="1" key="1">
    <citation type="submission" date="2021-05" db="EMBL/GenBank/DDBJ databases">
        <authorList>
            <person name="Scholz U."/>
            <person name="Mascher M."/>
            <person name="Fiebig A."/>
        </authorList>
    </citation>
    <scope>NUCLEOTIDE SEQUENCE [LARGE SCALE GENOMIC DNA]</scope>
</reference>
<name>A0ACD5ZUU6_AVESA</name>
<keyword evidence="2" id="KW-1185">Reference proteome</keyword>